<protein>
    <submittedName>
        <fullName evidence="5">Protein FAM178B</fullName>
    </submittedName>
</protein>
<feature type="region of interest" description="Disordered" evidence="2">
    <location>
        <begin position="1"/>
        <end position="25"/>
    </location>
</feature>
<dbReference type="PANTHER" id="PTHR16046">
    <property type="entry name" value="SMC5-SMC6 COMPLEX LOCALIZATION FACTOR 2"/>
    <property type="match status" value="1"/>
</dbReference>
<feature type="region of interest" description="Disordered" evidence="2">
    <location>
        <begin position="47"/>
        <end position="76"/>
    </location>
</feature>
<evidence type="ECO:0000256" key="2">
    <source>
        <dbReference type="SAM" id="MobiDB-lite"/>
    </source>
</evidence>
<name>A0A9B0GIW3_ODORO</name>
<dbReference type="PANTHER" id="PTHR16046:SF11">
    <property type="entry name" value="PROTEIN FAM178B"/>
    <property type="match status" value="1"/>
</dbReference>
<comment type="similarity">
    <text evidence="1">Belongs to the FAM178 family.</text>
</comment>
<accession>A0A9B0GIW3</accession>
<dbReference type="InterPro" id="IPR044276">
    <property type="entry name" value="CANIN_dom"/>
</dbReference>
<dbReference type="InterPro" id="IPR026161">
    <property type="entry name" value="FAM178"/>
</dbReference>
<dbReference type="Proteomes" id="UP000245340">
    <property type="component" value="Unplaced"/>
</dbReference>
<gene>
    <name evidence="5" type="primary">FAM178B</name>
</gene>
<dbReference type="Pfam" id="PF14816">
    <property type="entry name" value="CANIN"/>
    <property type="match status" value="1"/>
</dbReference>
<keyword evidence="4" id="KW-1185">Reference proteome</keyword>
<evidence type="ECO:0000313" key="4">
    <source>
        <dbReference type="Proteomes" id="UP000245340"/>
    </source>
</evidence>
<dbReference type="RefSeq" id="XP_004400238.1">
    <property type="nucleotide sequence ID" value="XM_004400181.1"/>
</dbReference>
<reference evidence="5" key="1">
    <citation type="submission" date="2025-08" db="UniProtKB">
        <authorList>
            <consortium name="RefSeq"/>
        </authorList>
    </citation>
    <scope>IDENTIFICATION</scope>
</reference>
<organism evidence="4 5">
    <name type="scientific">Odobenus rosmarus divergens</name>
    <name type="common">Pacific walrus</name>
    <dbReference type="NCBI Taxonomy" id="9708"/>
    <lineage>
        <taxon>Eukaryota</taxon>
        <taxon>Metazoa</taxon>
        <taxon>Chordata</taxon>
        <taxon>Craniata</taxon>
        <taxon>Vertebrata</taxon>
        <taxon>Euteleostomi</taxon>
        <taxon>Mammalia</taxon>
        <taxon>Eutheria</taxon>
        <taxon>Laurasiatheria</taxon>
        <taxon>Carnivora</taxon>
        <taxon>Caniformia</taxon>
        <taxon>Pinnipedia</taxon>
        <taxon>Odobenidae</taxon>
        <taxon>Odobenus</taxon>
    </lineage>
</organism>
<feature type="domain" description="Coiled-coil SMC6 And NSE5 INteracting (CANIN)" evidence="3">
    <location>
        <begin position="169"/>
        <end position="515"/>
    </location>
</feature>
<evidence type="ECO:0000256" key="1">
    <source>
        <dbReference type="ARBA" id="ARBA00010311"/>
    </source>
</evidence>
<sequence>MKVGKSSGLQMAGPEKTASALPQNEAVQEAEVLPLLSPSLKGSCFDHPPHRGLLHPTRRCSSPTSAPTPKLSKKPKVDAARDMFPTDWSPPPVEFLNLRVPPAGRGTPAPRWVGVAGPQALRTWAHQLPEELEQEPQDLDPQGSLASPEEPFWNMAGPSQKAAAPAFTFGASESYVNSLDYLLQEKRDQALEREQVLLQHHPHLSSLDLDEVPLKPEHRMLVERFSVSLQVIPPVHPGETVFLPRRQPLHCLLDRSQLKPRSHLEELFVSCPLAQQLSFLRTGLLSNLYLHTPDCPVALLQWLFQLLTWPPETSSGAFSLLWDLSMDGLFHQSDGDKRWWCPSLQEVMETFHSLGAHSPALGREGPCQPSERVLKNDISLSLSQQQDSPPETALDSSLSYIYKFLALCALAQPAAYTDGELLNLIELLCRAGLDVGLRLLPKSDLQQLLLLLLENIHEWPGKLQQLCRTLSKVSDHHHNLLALVQFFLDVTPRSRQLRSQLSLVVIAQMLDQQETLPLWQEKAQLSSLSQLLSLMKPSSLRQYLGSETLPPCQRQQPKASAELDRKACYLCHSLLMLAGVVVSCQDITPDQWGELQLLCMQLDRHISTHIRESPQAMHRTRLKDLAAQTYIRWQELLAHCQPQAQYFSPWKD</sequence>
<evidence type="ECO:0000259" key="3">
    <source>
        <dbReference type="Pfam" id="PF14816"/>
    </source>
</evidence>
<dbReference type="AlphaFoldDB" id="A0A9B0GIW3"/>
<proteinExistence type="inferred from homology"/>
<evidence type="ECO:0000313" key="5">
    <source>
        <dbReference type="RefSeq" id="XP_004400238.1"/>
    </source>
</evidence>